<protein>
    <recommendedName>
        <fullName evidence="3 8">DNA repair protein RecO</fullName>
    </recommendedName>
    <alternativeName>
        <fullName evidence="7 8">Recombination protein O</fullName>
    </alternativeName>
</protein>
<feature type="domain" description="DNA replication/recombination mediator RecO N-terminal" evidence="10">
    <location>
        <begin position="9"/>
        <end position="85"/>
    </location>
</feature>
<name>A0A543II95_9ACTN</name>
<keyword evidence="6 8" id="KW-0234">DNA repair</keyword>
<evidence type="ECO:0000259" key="10">
    <source>
        <dbReference type="Pfam" id="PF11967"/>
    </source>
</evidence>
<gene>
    <name evidence="8" type="primary">recO</name>
    <name evidence="11" type="ORF">FHX41_4015</name>
</gene>
<sequence>MRQNERVTLYRDEGVVLRTQKLGEADRIVTVLTRRSGRIRAAAKGVRKTRSRFGARLEPFTHVDLQLYERRSLDLITQAETVRPYGEALVTDYPRYTAGTAMLETAERLTAEEGEPALRQFLLLVGGLRTLAERRHDPRLVLDAYLLRSLSVAGWAPALDECCRCGARGGLRGFAIAAGGAVCGNCRRPGAATPAPPTLALMLALLRGDWEYADASEQRHRVEASGLVAAYLQWHLEHGIRSLRHVERDTGPAGDAAARETPDGVGTIEDDTTRERV</sequence>
<dbReference type="GO" id="GO:0006310">
    <property type="term" value="P:DNA recombination"/>
    <property type="evidence" value="ECO:0007669"/>
    <property type="project" value="UniProtKB-UniRule"/>
</dbReference>
<dbReference type="InterPro" id="IPR003717">
    <property type="entry name" value="RecO"/>
</dbReference>
<dbReference type="NCBIfam" id="TIGR00613">
    <property type="entry name" value="reco"/>
    <property type="match status" value="1"/>
</dbReference>
<keyword evidence="12" id="KW-1185">Reference proteome</keyword>
<evidence type="ECO:0000256" key="5">
    <source>
        <dbReference type="ARBA" id="ARBA00023172"/>
    </source>
</evidence>
<dbReference type="Proteomes" id="UP000316706">
    <property type="component" value="Unassembled WGS sequence"/>
</dbReference>
<evidence type="ECO:0000256" key="2">
    <source>
        <dbReference type="ARBA" id="ARBA00007452"/>
    </source>
</evidence>
<reference evidence="11 12" key="1">
    <citation type="submission" date="2019-06" db="EMBL/GenBank/DDBJ databases">
        <title>Sequencing the genomes of 1000 actinobacteria strains.</title>
        <authorList>
            <person name="Klenk H.-P."/>
        </authorList>
    </citation>
    <scope>NUCLEOTIDE SEQUENCE [LARGE SCALE GENOMIC DNA]</scope>
    <source>
        <strain evidence="11 12">DSM 45043</strain>
    </source>
</reference>
<dbReference type="Pfam" id="PF02565">
    <property type="entry name" value="RecO_C"/>
    <property type="match status" value="1"/>
</dbReference>
<feature type="region of interest" description="Disordered" evidence="9">
    <location>
        <begin position="248"/>
        <end position="277"/>
    </location>
</feature>
<dbReference type="EMBL" id="VFPO01000001">
    <property type="protein sequence ID" value="TQM70292.1"/>
    <property type="molecule type" value="Genomic_DNA"/>
</dbReference>
<evidence type="ECO:0000256" key="1">
    <source>
        <dbReference type="ARBA" id="ARBA00003065"/>
    </source>
</evidence>
<evidence type="ECO:0000313" key="11">
    <source>
        <dbReference type="EMBL" id="TQM70292.1"/>
    </source>
</evidence>
<dbReference type="Gene3D" id="2.40.50.140">
    <property type="entry name" value="Nucleic acid-binding proteins"/>
    <property type="match status" value="1"/>
</dbReference>
<evidence type="ECO:0000256" key="9">
    <source>
        <dbReference type="SAM" id="MobiDB-lite"/>
    </source>
</evidence>
<evidence type="ECO:0000256" key="7">
    <source>
        <dbReference type="ARBA" id="ARBA00033409"/>
    </source>
</evidence>
<dbReference type="SUPFAM" id="SSF57863">
    <property type="entry name" value="ArfGap/RecO-like zinc finger"/>
    <property type="match status" value="1"/>
</dbReference>
<dbReference type="PANTHER" id="PTHR33991:SF1">
    <property type="entry name" value="DNA REPAIR PROTEIN RECO"/>
    <property type="match status" value="1"/>
</dbReference>
<comment type="similarity">
    <text evidence="2 8">Belongs to the RecO family.</text>
</comment>
<dbReference type="PANTHER" id="PTHR33991">
    <property type="entry name" value="DNA REPAIR PROTEIN RECO"/>
    <property type="match status" value="1"/>
</dbReference>
<organism evidence="11 12">
    <name type="scientific">Actinomadura hallensis</name>
    <dbReference type="NCBI Taxonomy" id="337895"/>
    <lineage>
        <taxon>Bacteria</taxon>
        <taxon>Bacillati</taxon>
        <taxon>Actinomycetota</taxon>
        <taxon>Actinomycetes</taxon>
        <taxon>Streptosporangiales</taxon>
        <taxon>Thermomonosporaceae</taxon>
        <taxon>Actinomadura</taxon>
    </lineage>
</organism>
<evidence type="ECO:0000313" key="12">
    <source>
        <dbReference type="Proteomes" id="UP000316706"/>
    </source>
</evidence>
<keyword evidence="4 8" id="KW-0227">DNA damage</keyword>
<dbReference type="InterPro" id="IPR022572">
    <property type="entry name" value="DNA_rep/recomb_RecO_N"/>
</dbReference>
<accession>A0A543II95</accession>
<dbReference type="GO" id="GO:0043590">
    <property type="term" value="C:bacterial nucleoid"/>
    <property type="evidence" value="ECO:0007669"/>
    <property type="project" value="TreeGrafter"/>
</dbReference>
<dbReference type="GO" id="GO:0006302">
    <property type="term" value="P:double-strand break repair"/>
    <property type="evidence" value="ECO:0007669"/>
    <property type="project" value="TreeGrafter"/>
</dbReference>
<evidence type="ECO:0000256" key="6">
    <source>
        <dbReference type="ARBA" id="ARBA00023204"/>
    </source>
</evidence>
<dbReference type="InterPro" id="IPR012340">
    <property type="entry name" value="NA-bd_OB-fold"/>
</dbReference>
<dbReference type="InterPro" id="IPR037278">
    <property type="entry name" value="ARFGAP/RecO"/>
</dbReference>
<dbReference type="AlphaFoldDB" id="A0A543II95"/>
<evidence type="ECO:0000256" key="4">
    <source>
        <dbReference type="ARBA" id="ARBA00022763"/>
    </source>
</evidence>
<evidence type="ECO:0000256" key="8">
    <source>
        <dbReference type="HAMAP-Rule" id="MF_00201"/>
    </source>
</evidence>
<proteinExistence type="inferred from homology"/>
<dbReference type="Gene3D" id="1.20.1440.120">
    <property type="entry name" value="Recombination protein O, C-terminal domain"/>
    <property type="match status" value="1"/>
</dbReference>
<comment type="caution">
    <text evidence="11">The sequence shown here is derived from an EMBL/GenBank/DDBJ whole genome shotgun (WGS) entry which is preliminary data.</text>
</comment>
<evidence type="ECO:0000256" key="3">
    <source>
        <dbReference type="ARBA" id="ARBA00021310"/>
    </source>
</evidence>
<dbReference type="InterPro" id="IPR042242">
    <property type="entry name" value="RecO_C"/>
</dbReference>
<dbReference type="SUPFAM" id="SSF50249">
    <property type="entry name" value="Nucleic acid-binding proteins"/>
    <property type="match status" value="1"/>
</dbReference>
<comment type="function">
    <text evidence="1 8">Involved in DNA repair and RecF pathway recombination.</text>
</comment>
<keyword evidence="5 8" id="KW-0233">DNA recombination</keyword>
<dbReference type="HAMAP" id="MF_00201">
    <property type="entry name" value="RecO"/>
    <property type="match status" value="1"/>
</dbReference>
<dbReference type="Pfam" id="PF11967">
    <property type="entry name" value="RecO_N"/>
    <property type="match status" value="1"/>
</dbReference>